<dbReference type="SMART" id="SM00248">
    <property type="entry name" value="ANK"/>
    <property type="match status" value="4"/>
</dbReference>
<accession>A2F3B5</accession>
<feature type="repeat" description="ANK" evidence="3">
    <location>
        <begin position="127"/>
        <end position="159"/>
    </location>
</feature>
<reference evidence="4" key="1">
    <citation type="submission" date="2006-10" db="EMBL/GenBank/DDBJ databases">
        <authorList>
            <person name="Amadeo P."/>
            <person name="Zhao Q."/>
            <person name="Wortman J."/>
            <person name="Fraser-Liggett C."/>
            <person name="Carlton J."/>
        </authorList>
    </citation>
    <scope>NUCLEOTIDE SEQUENCE</scope>
    <source>
        <strain evidence="4">G3</strain>
    </source>
</reference>
<protein>
    <submittedName>
        <fullName evidence="4">Uncharacterized protein</fullName>
    </submittedName>
</protein>
<name>A2F3B5_TRIV3</name>
<evidence type="ECO:0000313" key="5">
    <source>
        <dbReference type="Proteomes" id="UP000001542"/>
    </source>
</evidence>
<dbReference type="PROSITE" id="PS50088">
    <property type="entry name" value="ANK_REPEAT"/>
    <property type="match status" value="3"/>
</dbReference>
<feature type="repeat" description="ANK" evidence="3">
    <location>
        <begin position="94"/>
        <end position="126"/>
    </location>
</feature>
<dbReference type="Proteomes" id="UP000001542">
    <property type="component" value="Unassembled WGS sequence"/>
</dbReference>
<dbReference type="SMR" id="A2F3B5"/>
<gene>
    <name evidence="4" type="ORF">TVAG_181020</name>
</gene>
<keyword evidence="1" id="KW-0677">Repeat</keyword>
<dbReference type="VEuPathDB" id="TrichDB:TVAGG3_1028130"/>
<dbReference type="STRING" id="5722.A2F3B5"/>
<dbReference type="InterPro" id="IPR002110">
    <property type="entry name" value="Ankyrin_rpt"/>
</dbReference>
<dbReference type="EMBL" id="DS113595">
    <property type="protein sequence ID" value="EAY00624.1"/>
    <property type="molecule type" value="Genomic_DNA"/>
</dbReference>
<dbReference type="InterPro" id="IPR036770">
    <property type="entry name" value="Ankyrin_rpt-contain_sf"/>
</dbReference>
<sequence length="225" mass="25625">MRDNKNYNSHHNVVDFLTNSNFKNLSYDQAYYFYKDLAREKYPNKLLIASQHAHKDRQAPNGKNFIHIAAEDGNLKFVQFLTECGFNIHVKDKNGETPLSYACIHNHLEVVKYLLSKGADAIVLNNDSSTPLISTAWFGHFEIIKYLLSAGANFKLKNRLNETVYTHASSRGHTEIVKYLASIGANIVPKIIFQLPITTAIFNFELISDERVSDIFVCYFILGNS</sequence>
<evidence type="ECO:0000256" key="2">
    <source>
        <dbReference type="ARBA" id="ARBA00023043"/>
    </source>
</evidence>
<dbReference type="VEuPathDB" id="TrichDB:TVAG_181020"/>
<proteinExistence type="predicted"/>
<dbReference type="PANTHER" id="PTHR24188:SF29">
    <property type="entry name" value="GH09064P"/>
    <property type="match status" value="1"/>
</dbReference>
<dbReference type="OMA" id="GANIVPK"/>
<dbReference type="Pfam" id="PF13637">
    <property type="entry name" value="Ank_4"/>
    <property type="match status" value="1"/>
</dbReference>
<dbReference type="Pfam" id="PF12796">
    <property type="entry name" value="Ank_2"/>
    <property type="match status" value="1"/>
</dbReference>
<evidence type="ECO:0000256" key="1">
    <source>
        <dbReference type="ARBA" id="ARBA00022737"/>
    </source>
</evidence>
<dbReference type="PROSITE" id="PS50297">
    <property type="entry name" value="ANK_REP_REGION"/>
    <property type="match status" value="3"/>
</dbReference>
<dbReference type="PANTHER" id="PTHR24188">
    <property type="entry name" value="ANKYRIN REPEAT PROTEIN"/>
    <property type="match status" value="1"/>
</dbReference>
<dbReference type="SUPFAM" id="SSF48403">
    <property type="entry name" value="Ankyrin repeat"/>
    <property type="match status" value="1"/>
</dbReference>
<dbReference type="InParanoid" id="A2F3B5"/>
<dbReference type="OrthoDB" id="19174at2759"/>
<keyword evidence="5" id="KW-1185">Reference proteome</keyword>
<reference evidence="4" key="2">
    <citation type="journal article" date="2007" name="Science">
        <title>Draft genome sequence of the sexually transmitted pathogen Trichomonas vaginalis.</title>
        <authorList>
            <person name="Carlton J.M."/>
            <person name="Hirt R.P."/>
            <person name="Silva J.C."/>
            <person name="Delcher A.L."/>
            <person name="Schatz M."/>
            <person name="Zhao Q."/>
            <person name="Wortman J.R."/>
            <person name="Bidwell S.L."/>
            <person name="Alsmark U.C.M."/>
            <person name="Besteiro S."/>
            <person name="Sicheritz-Ponten T."/>
            <person name="Noel C.J."/>
            <person name="Dacks J.B."/>
            <person name="Foster P.G."/>
            <person name="Simillion C."/>
            <person name="Van de Peer Y."/>
            <person name="Miranda-Saavedra D."/>
            <person name="Barton G.J."/>
            <person name="Westrop G.D."/>
            <person name="Mueller S."/>
            <person name="Dessi D."/>
            <person name="Fiori P.L."/>
            <person name="Ren Q."/>
            <person name="Paulsen I."/>
            <person name="Zhang H."/>
            <person name="Bastida-Corcuera F.D."/>
            <person name="Simoes-Barbosa A."/>
            <person name="Brown M.T."/>
            <person name="Hayes R.D."/>
            <person name="Mukherjee M."/>
            <person name="Okumura C.Y."/>
            <person name="Schneider R."/>
            <person name="Smith A.J."/>
            <person name="Vanacova S."/>
            <person name="Villalvazo M."/>
            <person name="Haas B.J."/>
            <person name="Pertea M."/>
            <person name="Feldblyum T.V."/>
            <person name="Utterback T.R."/>
            <person name="Shu C.L."/>
            <person name="Osoegawa K."/>
            <person name="de Jong P.J."/>
            <person name="Hrdy I."/>
            <person name="Horvathova L."/>
            <person name="Zubacova Z."/>
            <person name="Dolezal P."/>
            <person name="Malik S.B."/>
            <person name="Logsdon J.M. Jr."/>
            <person name="Henze K."/>
            <person name="Gupta A."/>
            <person name="Wang C.C."/>
            <person name="Dunne R.L."/>
            <person name="Upcroft J.A."/>
            <person name="Upcroft P."/>
            <person name="White O."/>
            <person name="Salzberg S.L."/>
            <person name="Tang P."/>
            <person name="Chiu C.-H."/>
            <person name="Lee Y.-S."/>
            <person name="Embley T.M."/>
            <person name="Coombs G.H."/>
            <person name="Mottram J.C."/>
            <person name="Tachezy J."/>
            <person name="Fraser-Liggett C.M."/>
            <person name="Johnson P.J."/>
        </authorList>
    </citation>
    <scope>NUCLEOTIDE SEQUENCE [LARGE SCALE GENOMIC DNA]</scope>
    <source>
        <strain evidence="4">G3</strain>
    </source>
</reference>
<evidence type="ECO:0000313" key="4">
    <source>
        <dbReference type="EMBL" id="EAY00624.1"/>
    </source>
</evidence>
<organism evidence="4 5">
    <name type="scientific">Trichomonas vaginalis (strain ATCC PRA-98 / G3)</name>
    <dbReference type="NCBI Taxonomy" id="412133"/>
    <lineage>
        <taxon>Eukaryota</taxon>
        <taxon>Metamonada</taxon>
        <taxon>Parabasalia</taxon>
        <taxon>Trichomonadida</taxon>
        <taxon>Trichomonadidae</taxon>
        <taxon>Trichomonas</taxon>
    </lineage>
</organism>
<keyword evidence="2 3" id="KW-0040">ANK repeat</keyword>
<dbReference type="AlphaFoldDB" id="A2F3B5"/>
<dbReference type="PRINTS" id="PR01415">
    <property type="entry name" value="ANKYRIN"/>
</dbReference>
<feature type="repeat" description="ANK" evidence="3">
    <location>
        <begin position="61"/>
        <end position="93"/>
    </location>
</feature>
<dbReference type="eggNOG" id="ENOG502SG4C">
    <property type="taxonomic scope" value="Eukaryota"/>
</dbReference>
<dbReference type="Gene3D" id="1.25.40.20">
    <property type="entry name" value="Ankyrin repeat-containing domain"/>
    <property type="match status" value="1"/>
</dbReference>
<dbReference type="RefSeq" id="XP_001313553.1">
    <property type="nucleotide sequence ID" value="XM_001313552.1"/>
</dbReference>
<dbReference type="KEGG" id="tva:4758446"/>
<evidence type="ECO:0000256" key="3">
    <source>
        <dbReference type="PROSITE-ProRule" id="PRU00023"/>
    </source>
</evidence>